<gene>
    <name evidence="1" type="ORF">MNBD_ALPHA05-1406</name>
</gene>
<organism evidence="1">
    <name type="scientific">hydrothermal vent metagenome</name>
    <dbReference type="NCBI Taxonomy" id="652676"/>
    <lineage>
        <taxon>unclassified sequences</taxon>
        <taxon>metagenomes</taxon>
        <taxon>ecological metagenomes</taxon>
    </lineage>
</organism>
<name>A0A3B0S6M4_9ZZZZ</name>
<proteinExistence type="predicted"/>
<protein>
    <submittedName>
        <fullName evidence="1">Uncharacterized protein</fullName>
    </submittedName>
</protein>
<evidence type="ECO:0000313" key="1">
    <source>
        <dbReference type="EMBL" id="VAV99919.1"/>
    </source>
</evidence>
<dbReference type="AlphaFoldDB" id="A0A3B0S6M4"/>
<feature type="non-terminal residue" evidence="1">
    <location>
        <position position="1"/>
    </location>
</feature>
<reference evidence="1" key="1">
    <citation type="submission" date="2018-06" db="EMBL/GenBank/DDBJ databases">
        <authorList>
            <person name="Zhirakovskaya E."/>
        </authorList>
    </citation>
    <scope>NUCLEOTIDE SEQUENCE</scope>
</reference>
<sequence>ARTALTSALQTGAATAGGALMKLWQGRLWFLREPAAVLGRTGVPAIAPVALAPGQAILWDNRFIVAGDATGPGAVVKPLALADPEQCSALTGVFSGPREGLAGLPGIFAPDAGGDAVLISAPALLSAKTGGFSGEAQASARFYGAIIRF</sequence>
<accession>A0A3B0S6M4</accession>
<dbReference type="EMBL" id="UOEH01000290">
    <property type="protein sequence ID" value="VAV99919.1"/>
    <property type="molecule type" value="Genomic_DNA"/>
</dbReference>